<dbReference type="SUPFAM" id="SSF103473">
    <property type="entry name" value="MFS general substrate transporter"/>
    <property type="match status" value="1"/>
</dbReference>
<dbReference type="FunCoup" id="A0A1Y2DQ60">
    <property type="interactions" value="154"/>
</dbReference>
<feature type="transmembrane region" description="Helical" evidence="6">
    <location>
        <begin position="391"/>
        <end position="412"/>
    </location>
</feature>
<dbReference type="GO" id="GO:0022857">
    <property type="term" value="F:transmembrane transporter activity"/>
    <property type="evidence" value="ECO:0007669"/>
    <property type="project" value="InterPro"/>
</dbReference>
<feature type="transmembrane region" description="Helical" evidence="6">
    <location>
        <begin position="128"/>
        <end position="151"/>
    </location>
</feature>
<evidence type="ECO:0000256" key="5">
    <source>
        <dbReference type="ARBA" id="ARBA00023136"/>
    </source>
</evidence>
<dbReference type="GO" id="GO:0016020">
    <property type="term" value="C:membrane"/>
    <property type="evidence" value="ECO:0007669"/>
    <property type="project" value="UniProtKB-SubCell"/>
</dbReference>
<dbReference type="Pfam" id="PF07690">
    <property type="entry name" value="MFS_1"/>
    <property type="match status" value="1"/>
</dbReference>
<feature type="transmembrane region" description="Helical" evidence="6">
    <location>
        <begin position="73"/>
        <end position="91"/>
    </location>
</feature>
<accession>A0A1Y2DQ60</accession>
<feature type="transmembrane region" description="Helical" evidence="6">
    <location>
        <begin position="36"/>
        <end position="53"/>
    </location>
</feature>
<keyword evidence="3 6" id="KW-0812">Transmembrane</keyword>
<protein>
    <submittedName>
        <fullName evidence="8">Major facilitator superfamily transporter</fullName>
    </submittedName>
</protein>
<dbReference type="PANTHER" id="PTHR43791">
    <property type="entry name" value="PERMEASE-RELATED"/>
    <property type="match status" value="1"/>
</dbReference>
<keyword evidence="5 6" id="KW-0472">Membrane</keyword>
<feature type="transmembrane region" description="Helical" evidence="6">
    <location>
        <begin position="264"/>
        <end position="284"/>
    </location>
</feature>
<dbReference type="PANTHER" id="PTHR43791:SF91">
    <property type="entry name" value="MAJOR FACILITATOR SUPERFAMILY (MFS) PROFILE DOMAIN-CONTAINING PROTEIN-RELATED"/>
    <property type="match status" value="1"/>
</dbReference>
<dbReference type="GeneID" id="63772739"/>
<organism evidence="8 9">
    <name type="scientific">Pseudomassariella vexata</name>
    <dbReference type="NCBI Taxonomy" id="1141098"/>
    <lineage>
        <taxon>Eukaryota</taxon>
        <taxon>Fungi</taxon>
        <taxon>Dikarya</taxon>
        <taxon>Ascomycota</taxon>
        <taxon>Pezizomycotina</taxon>
        <taxon>Sordariomycetes</taxon>
        <taxon>Xylariomycetidae</taxon>
        <taxon>Amphisphaeriales</taxon>
        <taxon>Pseudomassariaceae</taxon>
        <taxon>Pseudomassariella</taxon>
    </lineage>
</organism>
<dbReference type="InParanoid" id="A0A1Y2DQ60"/>
<dbReference type="FunFam" id="1.20.1250.20:FF:000034">
    <property type="entry name" value="MFS general substrate transporter"/>
    <property type="match status" value="1"/>
</dbReference>
<evidence type="ECO:0000313" key="8">
    <source>
        <dbReference type="EMBL" id="ORY60795.1"/>
    </source>
</evidence>
<evidence type="ECO:0000256" key="1">
    <source>
        <dbReference type="ARBA" id="ARBA00004141"/>
    </source>
</evidence>
<feature type="transmembrane region" description="Helical" evidence="6">
    <location>
        <begin position="103"/>
        <end position="122"/>
    </location>
</feature>
<keyword evidence="9" id="KW-1185">Reference proteome</keyword>
<evidence type="ECO:0000256" key="2">
    <source>
        <dbReference type="ARBA" id="ARBA00022448"/>
    </source>
</evidence>
<feature type="transmembrane region" description="Helical" evidence="6">
    <location>
        <begin position="163"/>
        <end position="183"/>
    </location>
</feature>
<evidence type="ECO:0000256" key="4">
    <source>
        <dbReference type="ARBA" id="ARBA00022989"/>
    </source>
</evidence>
<proteinExistence type="predicted"/>
<dbReference type="OrthoDB" id="2962993at2759"/>
<sequence>MSDTKLETQSDGAGVVEDLTFGVDEKKLVRKLDRHLIPLIMLLYTFSFLDRVNIGNARLYKMEADLGLVGNQYQIAVSILFVTYLSFEVPSNLALKPFTPSRWIAFITTAWGIVATCTGLVQNFGALVAVRLLLGAVEAGLFPGLNVYLTFFYTKHELAMRVGYLFVSAAIAGSLGGLLAYGIGHLEGAQGMNGWRWIMIIEGLPSVVLGIVTFFLLPNDAENAYFLDENEKKLMVARFRRNYGDTASAQHFSKKDMYLAFKDWKVWAFCFAQFGVDTMLYGFSTFLPTIINGLAKWTTAEVQLLTIPCYFMGAVTYMVVAWLSDRTQRRGVFVVIFGTVSVIGYGILLSDSSAAVRYFACFLIAIGLYVTVGLPLAWVPNNTPRYGKCTTANGMQLTIGNASGIMAPFIFLTAEGPRYIKGNAVSLSMVGMSTCIYAFMWFWFSRENRRRDAGQVTGQFEGMSEEELAELGDESPQYRYTI</sequence>
<comment type="caution">
    <text evidence="8">The sequence shown here is derived from an EMBL/GenBank/DDBJ whole genome shotgun (WGS) entry which is preliminary data.</text>
</comment>
<dbReference type="InterPro" id="IPR036259">
    <property type="entry name" value="MFS_trans_sf"/>
</dbReference>
<evidence type="ECO:0000256" key="3">
    <source>
        <dbReference type="ARBA" id="ARBA00022692"/>
    </source>
</evidence>
<name>A0A1Y2DQ60_9PEZI</name>
<evidence type="ECO:0000256" key="6">
    <source>
        <dbReference type="SAM" id="Phobius"/>
    </source>
</evidence>
<dbReference type="CDD" id="cd17327">
    <property type="entry name" value="MFS_FEN2_like"/>
    <property type="match status" value="1"/>
</dbReference>
<dbReference type="Gene3D" id="1.20.1250.20">
    <property type="entry name" value="MFS general substrate transporter like domains"/>
    <property type="match status" value="2"/>
</dbReference>
<gene>
    <name evidence="8" type="ORF">BCR38DRAFT_349900</name>
</gene>
<comment type="subcellular location">
    <subcellularLocation>
        <location evidence="1">Membrane</location>
        <topology evidence="1">Multi-pass membrane protein</topology>
    </subcellularLocation>
</comment>
<reference evidence="8 9" key="1">
    <citation type="submission" date="2016-07" db="EMBL/GenBank/DDBJ databases">
        <title>Pervasive Adenine N6-methylation of Active Genes in Fungi.</title>
        <authorList>
            <consortium name="DOE Joint Genome Institute"/>
            <person name="Mondo S.J."/>
            <person name="Dannebaum R.O."/>
            <person name="Kuo R.C."/>
            <person name="Labutti K."/>
            <person name="Haridas S."/>
            <person name="Kuo A."/>
            <person name="Salamov A."/>
            <person name="Ahrendt S.R."/>
            <person name="Lipzen A."/>
            <person name="Sullivan W."/>
            <person name="Andreopoulos W.B."/>
            <person name="Clum A."/>
            <person name="Lindquist E."/>
            <person name="Daum C."/>
            <person name="Ramamoorthy G.K."/>
            <person name="Gryganskyi A."/>
            <person name="Culley D."/>
            <person name="Magnuson J.K."/>
            <person name="James T.Y."/>
            <person name="O'Malley M.A."/>
            <person name="Stajich J.E."/>
            <person name="Spatafora J.W."/>
            <person name="Visel A."/>
            <person name="Grigoriev I.V."/>
        </authorList>
    </citation>
    <scope>NUCLEOTIDE SEQUENCE [LARGE SCALE GENOMIC DNA]</scope>
    <source>
        <strain evidence="8 9">CBS 129021</strain>
    </source>
</reference>
<dbReference type="InterPro" id="IPR011701">
    <property type="entry name" value="MFS"/>
</dbReference>
<feature type="domain" description="Major facilitator superfamily (MFS) profile" evidence="7">
    <location>
        <begin position="36"/>
        <end position="449"/>
    </location>
</feature>
<feature type="transmembrane region" description="Helical" evidence="6">
    <location>
        <begin position="304"/>
        <end position="324"/>
    </location>
</feature>
<dbReference type="AlphaFoldDB" id="A0A1Y2DQ60"/>
<dbReference type="EMBL" id="MCFJ01000011">
    <property type="protein sequence ID" value="ORY60795.1"/>
    <property type="molecule type" value="Genomic_DNA"/>
</dbReference>
<dbReference type="FunFam" id="1.20.1250.20:FF:000068">
    <property type="entry name" value="MFS general substrate transporter"/>
    <property type="match status" value="1"/>
</dbReference>
<dbReference type="InterPro" id="IPR020846">
    <property type="entry name" value="MFS_dom"/>
</dbReference>
<evidence type="ECO:0000259" key="7">
    <source>
        <dbReference type="PROSITE" id="PS50850"/>
    </source>
</evidence>
<feature type="transmembrane region" description="Helical" evidence="6">
    <location>
        <begin position="355"/>
        <end position="379"/>
    </location>
</feature>
<evidence type="ECO:0000313" key="9">
    <source>
        <dbReference type="Proteomes" id="UP000193689"/>
    </source>
</evidence>
<dbReference type="RefSeq" id="XP_040713022.1">
    <property type="nucleotide sequence ID" value="XM_040856527.1"/>
</dbReference>
<feature type="transmembrane region" description="Helical" evidence="6">
    <location>
        <begin position="331"/>
        <end position="349"/>
    </location>
</feature>
<keyword evidence="2" id="KW-0813">Transport</keyword>
<dbReference type="PROSITE" id="PS50850">
    <property type="entry name" value="MFS"/>
    <property type="match status" value="1"/>
</dbReference>
<feature type="transmembrane region" description="Helical" evidence="6">
    <location>
        <begin position="195"/>
        <end position="217"/>
    </location>
</feature>
<keyword evidence="4 6" id="KW-1133">Transmembrane helix</keyword>
<feature type="transmembrane region" description="Helical" evidence="6">
    <location>
        <begin position="424"/>
        <end position="444"/>
    </location>
</feature>
<dbReference type="Proteomes" id="UP000193689">
    <property type="component" value="Unassembled WGS sequence"/>
</dbReference>